<dbReference type="InterPro" id="IPR026026">
    <property type="entry name" value="HIT_Hint"/>
</dbReference>
<evidence type="ECO:0000313" key="3">
    <source>
        <dbReference type="EMBL" id="KTC85979.1"/>
    </source>
</evidence>
<gene>
    <name evidence="3" type="primary">hit1</name>
    <name evidence="3" type="ORF">Ldro_2304</name>
</gene>
<dbReference type="PROSITE" id="PS51084">
    <property type="entry name" value="HIT_2"/>
    <property type="match status" value="1"/>
</dbReference>
<reference evidence="3 4" key="1">
    <citation type="submission" date="2015-11" db="EMBL/GenBank/DDBJ databases">
        <title>Genomic analysis of 38 Legionella species identifies large and diverse effector repertoires.</title>
        <authorList>
            <person name="Burstein D."/>
            <person name="Amaro F."/>
            <person name="Zusman T."/>
            <person name="Lifshitz Z."/>
            <person name="Cohen O."/>
            <person name="Gilbert J.A."/>
            <person name="Pupko T."/>
            <person name="Shuman H.A."/>
            <person name="Segal G."/>
        </authorList>
    </citation>
    <scope>NUCLEOTIDE SEQUENCE [LARGE SCALE GENOMIC DNA]</scope>
    <source>
        <strain evidence="3 4">ATCC 700990</strain>
    </source>
</reference>
<dbReference type="OrthoDB" id="9799145at2"/>
<name>A0A0W0SRK6_9GAMM</name>
<protein>
    <submittedName>
        <fullName evidence="3">Diadenosine tetraphosphate (Ap4A) hydrolase-like HIT family hydrolase</fullName>
    </submittedName>
</protein>
<feature type="domain" description="HIT" evidence="2">
    <location>
        <begin position="35"/>
        <end position="104"/>
    </location>
</feature>
<comment type="caution">
    <text evidence="3">The sequence shown here is derived from an EMBL/GenBank/DDBJ whole genome shotgun (WGS) entry which is preliminary data.</text>
</comment>
<dbReference type="AlphaFoldDB" id="A0A0W0SRK6"/>
<comment type="caution">
    <text evidence="1">Lacks conserved residue(s) required for the propagation of feature annotation.</text>
</comment>
<evidence type="ECO:0000259" key="2">
    <source>
        <dbReference type="PROSITE" id="PS51084"/>
    </source>
</evidence>
<dbReference type="STRING" id="1212489.Ldro_2304"/>
<dbReference type="PATRIC" id="fig|1212489.4.peg.2430"/>
<dbReference type="GO" id="GO:0016787">
    <property type="term" value="F:hydrolase activity"/>
    <property type="evidence" value="ECO:0007669"/>
    <property type="project" value="UniProtKB-KW"/>
</dbReference>
<dbReference type="Gene3D" id="3.30.428.10">
    <property type="entry name" value="HIT-like"/>
    <property type="match status" value="1"/>
</dbReference>
<keyword evidence="3" id="KW-0378">Hydrolase</keyword>
<evidence type="ECO:0000313" key="4">
    <source>
        <dbReference type="Proteomes" id="UP000054736"/>
    </source>
</evidence>
<dbReference type="SUPFAM" id="SSF54197">
    <property type="entry name" value="HIT-like"/>
    <property type="match status" value="1"/>
</dbReference>
<dbReference type="PIRSF" id="PIRSF000714">
    <property type="entry name" value="HIT"/>
    <property type="match status" value="1"/>
</dbReference>
<dbReference type="RefSeq" id="WP_058496565.1">
    <property type="nucleotide sequence ID" value="NZ_CAAAIU010000001.1"/>
</dbReference>
<dbReference type="EMBL" id="LNXY01000027">
    <property type="protein sequence ID" value="KTC85979.1"/>
    <property type="molecule type" value="Genomic_DNA"/>
</dbReference>
<evidence type="ECO:0000256" key="1">
    <source>
        <dbReference type="PROSITE-ProRule" id="PRU00464"/>
    </source>
</evidence>
<dbReference type="Proteomes" id="UP000054736">
    <property type="component" value="Unassembled WGS sequence"/>
</dbReference>
<keyword evidence="4" id="KW-1185">Reference proteome</keyword>
<sequence>MVFTTDNRIETSSVWLTDWKLSRVYFKNEAHFPWVILVPREENIQEIYQLSPTQRQILTEEIAEISKIMQEYFQPEKLNVGALGNIVSQLHVHVVARFKQDIAWPHSIWQPNLPASPYRKEVLTELVNALKERLVRL</sequence>
<dbReference type="InterPro" id="IPR011146">
    <property type="entry name" value="HIT-like"/>
</dbReference>
<accession>A0A0W0SRK6</accession>
<organism evidence="3 4">
    <name type="scientific">Legionella drozanskii LLAP-1</name>
    <dbReference type="NCBI Taxonomy" id="1212489"/>
    <lineage>
        <taxon>Bacteria</taxon>
        <taxon>Pseudomonadati</taxon>
        <taxon>Pseudomonadota</taxon>
        <taxon>Gammaproteobacteria</taxon>
        <taxon>Legionellales</taxon>
        <taxon>Legionellaceae</taxon>
        <taxon>Legionella</taxon>
    </lineage>
</organism>
<dbReference type="InterPro" id="IPR036265">
    <property type="entry name" value="HIT-like_sf"/>
</dbReference>
<dbReference type="Pfam" id="PF01230">
    <property type="entry name" value="HIT"/>
    <property type="match status" value="1"/>
</dbReference>
<proteinExistence type="predicted"/>